<dbReference type="Gene3D" id="2.40.320.10">
    <property type="entry name" value="Hypothetical Protein Pfu-838710-001"/>
    <property type="match status" value="1"/>
</dbReference>
<name>A0A2V1CZ86_9PLEO</name>
<dbReference type="CDD" id="cd07758">
    <property type="entry name" value="ThTPase"/>
    <property type="match status" value="1"/>
</dbReference>
<dbReference type="GO" id="GO:0042357">
    <property type="term" value="P:thiamine diphosphate metabolic process"/>
    <property type="evidence" value="ECO:0007669"/>
    <property type="project" value="TreeGrafter"/>
</dbReference>
<protein>
    <recommendedName>
        <fullName evidence="3">Thiamine-triphosphatase</fullName>
    </recommendedName>
</protein>
<dbReference type="InterPro" id="IPR012177">
    <property type="entry name" value="ThTPase_euk"/>
</dbReference>
<reference evidence="1 2" key="1">
    <citation type="journal article" date="2018" name="Sci. Rep.">
        <title>Comparative genomics provides insights into the lifestyle and reveals functional heterogeneity of dark septate endophytic fungi.</title>
        <authorList>
            <person name="Knapp D.G."/>
            <person name="Nemeth J.B."/>
            <person name="Barry K."/>
            <person name="Hainaut M."/>
            <person name="Henrissat B."/>
            <person name="Johnson J."/>
            <person name="Kuo A."/>
            <person name="Lim J.H.P."/>
            <person name="Lipzen A."/>
            <person name="Nolan M."/>
            <person name="Ohm R.A."/>
            <person name="Tamas L."/>
            <person name="Grigoriev I.V."/>
            <person name="Spatafora J.W."/>
            <person name="Nagy L.G."/>
            <person name="Kovacs G.M."/>
        </authorList>
    </citation>
    <scope>NUCLEOTIDE SEQUENCE [LARGE SCALE GENOMIC DNA]</scope>
    <source>
        <strain evidence="1 2">DSE2036</strain>
    </source>
</reference>
<dbReference type="GO" id="GO:0000287">
    <property type="term" value="F:magnesium ion binding"/>
    <property type="evidence" value="ECO:0007669"/>
    <property type="project" value="TreeGrafter"/>
</dbReference>
<evidence type="ECO:0000313" key="2">
    <source>
        <dbReference type="Proteomes" id="UP000244855"/>
    </source>
</evidence>
<dbReference type="Proteomes" id="UP000244855">
    <property type="component" value="Unassembled WGS sequence"/>
</dbReference>
<dbReference type="OrthoDB" id="442176at2759"/>
<dbReference type="STRING" id="97972.A0A2V1CZ86"/>
<evidence type="ECO:0000313" key="1">
    <source>
        <dbReference type="EMBL" id="PVH91015.1"/>
    </source>
</evidence>
<keyword evidence="2" id="KW-1185">Reference proteome</keyword>
<dbReference type="PANTHER" id="PTHR14586">
    <property type="entry name" value="THIAMINE-TRIPHOSPHATASE"/>
    <property type="match status" value="1"/>
</dbReference>
<dbReference type="InterPro" id="IPR039582">
    <property type="entry name" value="THTPA"/>
</dbReference>
<accession>A0A2V1CZ86</accession>
<gene>
    <name evidence="1" type="ORF">DM02DRAFT_577389</name>
</gene>
<dbReference type="PANTHER" id="PTHR14586:SF1">
    <property type="entry name" value="THIAMINE-TRIPHOSPHATASE"/>
    <property type="match status" value="1"/>
</dbReference>
<dbReference type="GO" id="GO:0006772">
    <property type="term" value="P:thiamine metabolic process"/>
    <property type="evidence" value="ECO:0007669"/>
    <property type="project" value="InterPro"/>
</dbReference>
<sequence length="218" mass="25075">MPRSRPTISCILEVERKFRSLAVQELTSNSGYPPFRSIRSLGQQTMHDVYYDRSSILSSAGVWVRQRNGQWEAKVKKGGNFTNSRFEELSDPRAISRCIKDLTGFICTEQEQFGLERIATLSTARKAWIADNKFRIVVDTMDFGHTVGEIELQQEKTFTATANLSIEQQKQKTMEEMDNRIAKFMDRYSWAFCRGVPKGKLTAYFELSSNQFPSREAD</sequence>
<dbReference type="InterPro" id="IPR033469">
    <property type="entry name" value="CYTH-like_dom_sf"/>
</dbReference>
<organism evidence="1 2">
    <name type="scientific">Periconia macrospinosa</name>
    <dbReference type="NCBI Taxonomy" id="97972"/>
    <lineage>
        <taxon>Eukaryota</taxon>
        <taxon>Fungi</taxon>
        <taxon>Dikarya</taxon>
        <taxon>Ascomycota</taxon>
        <taxon>Pezizomycotina</taxon>
        <taxon>Dothideomycetes</taxon>
        <taxon>Pleosporomycetidae</taxon>
        <taxon>Pleosporales</taxon>
        <taxon>Massarineae</taxon>
        <taxon>Periconiaceae</taxon>
        <taxon>Periconia</taxon>
    </lineage>
</organism>
<dbReference type="EMBL" id="KZ805991">
    <property type="protein sequence ID" value="PVH91015.1"/>
    <property type="molecule type" value="Genomic_DNA"/>
</dbReference>
<dbReference type="SUPFAM" id="SSF55154">
    <property type="entry name" value="CYTH-like phosphatases"/>
    <property type="match status" value="1"/>
</dbReference>
<dbReference type="GO" id="GO:0050333">
    <property type="term" value="F:thiamine triphosphate phosphatase activity"/>
    <property type="evidence" value="ECO:0007669"/>
    <property type="project" value="InterPro"/>
</dbReference>
<proteinExistence type="predicted"/>
<evidence type="ECO:0008006" key="3">
    <source>
        <dbReference type="Google" id="ProtNLM"/>
    </source>
</evidence>
<dbReference type="AlphaFoldDB" id="A0A2V1CZ86"/>